<gene>
    <name evidence="3" type="ORF">SAMN05518684_107173</name>
</gene>
<dbReference type="RefSeq" id="WP_218141983.1">
    <property type="nucleotide sequence ID" value="NZ_FOGT01000007.1"/>
</dbReference>
<dbReference type="EMBL" id="FOGT01000007">
    <property type="protein sequence ID" value="SES08003.1"/>
    <property type="molecule type" value="Genomic_DNA"/>
</dbReference>
<feature type="domain" description="SpoVT-AbrB" evidence="2">
    <location>
        <begin position="18"/>
        <end position="61"/>
    </location>
</feature>
<organism evidence="3 4">
    <name type="scientific">Salipaludibacillus aurantiacus</name>
    <dbReference type="NCBI Taxonomy" id="1601833"/>
    <lineage>
        <taxon>Bacteria</taxon>
        <taxon>Bacillati</taxon>
        <taxon>Bacillota</taxon>
        <taxon>Bacilli</taxon>
        <taxon>Bacillales</taxon>
        <taxon>Bacillaceae</taxon>
    </lineage>
</organism>
<dbReference type="InterPro" id="IPR037914">
    <property type="entry name" value="SpoVT-AbrB_sf"/>
</dbReference>
<keyword evidence="1" id="KW-0238">DNA-binding</keyword>
<dbReference type="Gene3D" id="2.10.260.10">
    <property type="match status" value="1"/>
</dbReference>
<dbReference type="AlphaFoldDB" id="A0A1H9UG14"/>
<dbReference type="InterPro" id="IPR007159">
    <property type="entry name" value="SpoVT-AbrB_dom"/>
</dbReference>
<evidence type="ECO:0000256" key="1">
    <source>
        <dbReference type="PROSITE-ProRule" id="PRU01076"/>
    </source>
</evidence>
<evidence type="ECO:0000313" key="4">
    <source>
        <dbReference type="Proteomes" id="UP000198571"/>
    </source>
</evidence>
<accession>A0A1H9UG14</accession>
<sequence length="125" mass="14456">MAVNIPQLRRGKSMSRKVKRVSVSSKRQVCIPKDFYNEIGIGKEILMEVVNNRLVIKPVREEFEDFSEDILKDLVSEGYEGEELITKFKQRKAMIQPSIEELAQEAKDQDFTTADKLFSNEEDDV</sequence>
<protein>
    <recommendedName>
        <fullName evidence="2">SpoVT-AbrB domain-containing protein</fullName>
    </recommendedName>
</protein>
<keyword evidence="4" id="KW-1185">Reference proteome</keyword>
<dbReference type="GO" id="GO:0003677">
    <property type="term" value="F:DNA binding"/>
    <property type="evidence" value="ECO:0007669"/>
    <property type="project" value="UniProtKB-UniRule"/>
</dbReference>
<reference evidence="4" key="1">
    <citation type="submission" date="2016-10" db="EMBL/GenBank/DDBJ databases">
        <authorList>
            <person name="Varghese N."/>
            <person name="Submissions S."/>
        </authorList>
    </citation>
    <scope>NUCLEOTIDE SEQUENCE [LARGE SCALE GENOMIC DNA]</scope>
    <source>
        <strain evidence="4">S9</strain>
    </source>
</reference>
<evidence type="ECO:0000259" key="2">
    <source>
        <dbReference type="PROSITE" id="PS51740"/>
    </source>
</evidence>
<dbReference type="SMART" id="SM00966">
    <property type="entry name" value="SpoVT_AbrB"/>
    <property type="match status" value="1"/>
</dbReference>
<dbReference type="SUPFAM" id="SSF89447">
    <property type="entry name" value="AbrB/MazE/MraZ-like"/>
    <property type="match status" value="1"/>
</dbReference>
<dbReference type="Proteomes" id="UP000198571">
    <property type="component" value="Unassembled WGS sequence"/>
</dbReference>
<proteinExistence type="predicted"/>
<dbReference type="STRING" id="1601833.SAMN05518684_107173"/>
<evidence type="ECO:0000313" key="3">
    <source>
        <dbReference type="EMBL" id="SES08003.1"/>
    </source>
</evidence>
<name>A0A1H9UG14_9BACI</name>
<dbReference type="PROSITE" id="PS51740">
    <property type="entry name" value="SPOVT_ABRB"/>
    <property type="match status" value="1"/>
</dbReference>